<sequence length="72" mass="8241">MKALQITGYGDLKAHLAINEVEKPSVSEHQVLIEIYAASTNPIDYKIVFNHTKRMINRNTYQIIKTCSLCNF</sequence>
<dbReference type="InterPro" id="IPR011032">
    <property type="entry name" value="GroES-like_sf"/>
</dbReference>
<reference evidence="1 2" key="1">
    <citation type="journal article" date="2015" name="Microbes Environ.">
        <title>Distribution and evolution of nitrogen fixation genes in the phylum bacteroidetes.</title>
        <authorList>
            <person name="Inoue J."/>
            <person name="Oshima K."/>
            <person name="Suda W."/>
            <person name="Sakamoto M."/>
            <person name="Iino T."/>
            <person name="Noda S."/>
            <person name="Hongoh Y."/>
            <person name="Hattori M."/>
            <person name="Ohkuma M."/>
        </authorList>
    </citation>
    <scope>NUCLEOTIDE SEQUENCE [LARGE SCALE GENOMIC DNA]</scope>
    <source>
        <strain evidence="1">JCM 15548</strain>
    </source>
</reference>
<comment type="caution">
    <text evidence="1">The sequence shown here is derived from an EMBL/GenBank/DDBJ whole genome shotgun (WGS) entry which is preliminary data.</text>
</comment>
<dbReference type="EMBL" id="BAZW01000090">
    <property type="protein sequence ID" value="GAO27723.1"/>
    <property type="molecule type" value="Genomic_DNA"/>
</dbReference>
<organism evidence="1 2">
    <name type="scientific">Geofilum rubicundum JCM 15548</name>
    <dbReference type="NCBI Taxonomy" id="1236989"/>
    <lineage>
        <taxon>Bacteria</taxon>
        <taxon>Pseudomonadati</taxon>
        <taxon>Bacteroidota</taxon>
        <taxon>Bacteroidia</taxon>
        <taxon>Marinilabiliales</taxon>
        <taxon>Marinilabiliaceae</taxon>
        <taxon>Geofilum</taxon>
    </lineage>
</organism>
<dbReference type="RefSeq" id="WP_062128733.1">
    <property type="nucleotide sequence ID" value="NZ_BAZW01000090.1"/>
</dbReference>
<keyword evidence="2" id="KW-1185">Reference proteome</keyword>
<gene>
    <name evidence="1" type="ORF">JCM15548_14572</name>
</gene>
<evidence type="ECO:0000313" key="2">
    <source>
        <dbReference type="Proteomes" id="UP000032900"/>
    </source>
</evidence>
<dbReference type="Gene3D" id="3.90.180.10">
    <property type="entry name" value="Medium-chain alcohol dehydrogenases, catalytic domain"/>
    <property type="match status" value="1"/>
</dbReference>
<name>A0A0E9LQZ7_9BACT</name>
<evidence type="ECO:0000313" key="1">
    <source>
        <dbReference type="EMBL" id="GAO27723.1"/>
    </source>
</evidence>
<proteinExistence type="predicted"/>
<protein>
    <submittedName>
        <fullName evidence="1">Bifunctional protein: zinc-containing alcohol dehydrogenase</fullName>
    </submittedName>
</protein>
<dbReference type="SUPFAM" id="SSF50129">
    <property type="entry name" value="GroES-like"/>
    <property type="match status" value="1"/>
</dbReference>
<dbReference type="OrthoDB" id="9787435at2"/>
<dbReference type="AlphaFoldDB" id="A0A0E9LQZ7"/>
<dbReference type="Proteomes" id="UP000032900">
    <property type="component" value="Unassembled WGS sequence"/>
</dbReference>
<accession>A0A0E9LQZ7</accession>
<dbReference type="STRING" id="1236989.JCM15548_14572"/>